<dbReference type="Proteomes" id="UP001188597">
    <property type="component" value="Unassembled WGS sequence"/>
</dbReference>
<keyword evidence="2" id="KW-1185">Reference proteome</keyword>
<reference evidence="1" key="1">
    <citation type="submission" date="2022-12" db="EMBL/GenBank/DDBJ databases">
        <title>Draft genome assemblies for two species of Escallonia (Escalloniales).</title>
        <authorList>
            <person name="Chanderbali A."/>
            <person name="Dervinis C."/>
            <person name="Anghel I."/>
            <person name="Soltis D."/>
            <person name="Soltis P."/>
            <person name="Zapata F."/>
        </authorList>
    </citation>
    <scope>NUCLEOTIDE SEQUENCE</scope>
    <source>
        <strain evidence="1">UCBG64.0493</strain>
        <tissue evidence="1">Leaf</tissue>
    </source>
</reference>
<accession>A0AA88X1F2</accession>
<sequence length="228" mass="25565">MRCPHEYANGAFGTVSICACVPTISLLEVSCCTSDKVEKIVQGQFDLFQTMYKPFLEEYLTNDLLRFSSSEGHQVNISQALHEETRRSCPISGSSQQAERSALKDILVRLWTEDVVGHVRLDVERDEADGETRVGDLFVLFLVFEDDPRQVHLDHLRVLGLLPVDVGVGYRRRFAGQARAFATATKPSNGSKISSCMLPWLFAVLYYLEKEAAAKHVPQHSCDGSRKK</sequence>
<dbReference type="EMBL" id="JAVXUP010000183">
    <property type="protein sequence ID" value="KAK3035138.1"/>
    <property type="molecule type" value="Genomic_DNA"/>
</dbReference>
<evidence type="ECO:0000313" key="1">
    <source>
        <dbReference type="EMBL" id="KAK3035138.1"/>
    </source>
</evidence>
<dbReference type="PROSITE" id="PS51257">
    <property type="entry name" value="PROKAR_LIPOPROTEIN"/>
    <property type="match status" value="1"/>
</dbReference>
<evidence type="ECO:0000313" key="2">
    <source>
        <dbReference type="Proteomes" id="UP001188597"/>
    </source>
</evidence>
<name>A0AA88X1F2_9ASTE</name>
<proteinExistence type="predicted"/>
<comment type="caution">
    <text evidence="1">The sequence shown here is derived from an EMBL/GenBank/DDBJ whole genome shotgun (WGS) entry which is preliminary data.</text>
</comment>
<dbReference type="AlphaFoldDB" id="A0AA88X1F2"/>
<protein>
    <submittedName>
        <fullName evidence="1">Uncharacterized protein</fullName>
    </submittedName>
</protein>
<gene>
    <name evidence="1" type="ORF">RJ639_032640</name>
</gene>
<organism evidence="1 2">
    <name type="scientific">Escallonia herrerae</name>
    <dbReference type="NCBI Taxonomy" id="1293975"/>
    <lineage>
        <taxon>Eukaryota</taxon>
        <taxon>Viridiplantae</taxon>
        <taxon>Streptophyta</taxon>
        <taxon>Embryophyta</taxon>
        <taxon>Tracheophyta</taxon>
        <taxon>Spermatophyta</taxon>
        <taxon>Magnoliopsida</taxon>
        <taxon>eudicotyledons</taxon>
        <taxon>Gunneridae</taxon>
        <taxon>Pentapetalae</taxon>
        <taxon>asterids</taxon>
        <taxon>campanulids</taxon>
        <taxon>Escalloniales</taxon>
        <taxon>Escalloniaceae</taxon>
        <taxon>Escallonia</taxon>
    </lineage>
</organism>